<evidence type="ECO:0000256" key="2">
    <source>
        <dbReference type="SAM" id="MobiDB-lite"/>
    </source>
</evidence>
<dbReference type="OrthoDB" id="6079871at2"/>
<evidence type="ECO:0000259" key="3">
    <source>
        <dbReference type="Pfam" id="PF13511"/>
    </source>
</evidence>
<proteinExistence type="predicted"/>
<accession>A0A368NQA1</accession>
<dbReference type="PROSITE" id="PS51257">
    <property type="entry name" value="PROKAR_LIPOPROTEIN"/>
    <property type="match status" value="1"/>
</dbReference>
<feature type="coiled-coil region" evidence="1">
    <location>
        <begin position="136"/>
        <end position="167"/>
    </location>
</feature>
<dbReference type="Proteomes" id="UP000252558">
    <property type="component" value="Unassembled WGS sequence"/>
</dbReference>
<dbReference type="InterPro" id="IPR025392">
    <property type="entry name" value="DUF4124"/>
</dbReference>
<sequence>MKKYLTLLVLLIVCACAGPFFIKGPDGKPLLTTATIFPQDQSTVWRYWKNRILLSFKMLSRQAQEKLGVEADAPNVYRWQDEQGNWHYGDAEAGNKAGAQTEQVKLKPAKIVGLDGPLQEEDKPTEAPAAADGVSLSEYTERLGNIKADAEEAKRLMEQRNAALEKSE</sequence>
<feature type="region of interest" description="Disordered" evidence="2">
    <location>
        <begin position="115"/>
        <end position="135"/>
    </location>
</feature>
<organism evidence="4 5">
    <name type="scientific">Corallincola holothuriorum</name>
    <dbReference type="NCBI Taxonomy" id="2282215"/>
    <lineage>
        <taxon>Bacteria</taxon>
        <taxon>Pseudomonadati</taxon>
        <taxon>Pseudomonadota</taxon>
        <taxon>Gammaproteobacteria</taxon>
        <taxon>Alteromonadales</taxon>
        <taxon>Psychromonadaceae</taxon>
        <taxon>Corallincola</taxon>
    </lineage>
</organism>
<feature type="domain" description="DUF4124" evidence="3">
    <location>
        <begin position="73"/>
        <end position="109"/>
    </location>
</feature>
<dbReference type="Pfam" id="PF13511">
    <property type="entry name" value="DUF4124"/>
    <property type="match status" value="1"/>
</dbReference>
<comment type="caution">
    <text evidence="4">The sequence shown here is derived from an EMBL/GenBank/DDBJ whole genome shotgun (WGS) entry which is preliminary data.</text>
</comment>
<gene>
    <name evidence="4" type="ORF">DU002_01935</name>
</gene>
<protein>
    <submittedName>
        <fullName evidence="4">DUF4124 domain-containing protein</fullName>
    </submittedName>
</protein>
<dbReference type="RefSeq" id="WP_114336655.1">
    <property type="nucleotide sequence ID" value="NZ_QPID01000001.1"/>
</dbReference>
<reference evidence="4 5" key="1">
    <citation type="submission" date="2018-07" db="EMBL/GenBank/DDBJ databases">
        <title>Corallincola holothuriorum sp. nov., a new facultative anaerobe isolated from sea cucumber Apostichopus japonicus.</title>
        <authorList>
            <person name="Xia H."/>
        </authorList>
    </citation>
    <scope>NUCLEOTIDE SEQUENCE [LARGE SCALE GENOMIC DNA]</scope>
    <source>
        <strain evidence="4 5">C4</strain>
    </source>
</reference>
<keyword evidence="1" id="KW-0175">Coiled coil</keyword>
<evidence type="ECO:0000313" key="4">
    <source>
        <dbReference type="EMBL" id="RCU52747.1"/>
    </source>
</evidence>
<dbReference type="EMBL" id="QPID01000001">
    <property type="protein sequence ID" value="RCU52747.1"/>
    <property type="molecule type" value="Genomic_DNA"/>
</dbReference>
<keyword evidence="5" id="KW-1185">Reference proteome</keyword>
<dbReference type="AlphaFoldDB" id="A0A368NQA1"/>
<name>A0A368NQA1_9GAMM</name>
<evidence type="ECO:0000256" key="1">
    <source>
        <dbReference type="SAM" id="Coils"/>
    </source>
</evidence>
<evidence type="ECO:0000313" key="5">
    <source>
        <dbReference type="Proteomes" id="UP000252558"/>
    </source>
</evidence>